<dbReference type="PANTHER" id="PTHR36323:SF1">
    <property type="entry name" value="MYOTUBULARIN-LIKE PROTEIN"/>
    <property type="match status" value="1"/>
</dbReference>
<organism evidence="2 3">
    <name type="scientific">Salvia divinorum</name>
    <name type="common">Maria pastora</name>
    <name type="synonym">Diviner's sage</name>
    <dbReference type="NCBI Taxonomy" id="28513"/>
    <lineage>
        <taxon>Eukaryota</taxon>
        <taxon>Viridiplantae</taxon>
        <taxon>Streptophyta</taxon>
        <taxon>Embryophyta</taxon>
        <taxon>Tracheophyta</taxon>
        <taxon>Spermatophyta</taxon>
        <taxon>Magnoliopsida</taxon>
        <taxon>eudicotyledons</taxon>
        <taxon>Gunneridae</taxon>
        <taxon>Pentapetalae</taxon>
        <taxon>asterids</taxon>
        <taxon>lamiids</taxon>
        <taxon>Lamiales</taxon>
        <taxon>Lamiaceae</taxon>
        <taxon>Nepetoideae</taxon>
        <taxon>Mentheae</taxon>
        <taxon>Salviinae</taxon>
        <taxon>Salvia</taxon>
        <taxon>Salvia subgen. Calosphace</taxon>
    </lineage>
</organism>
<evidence type="ECO:0000313" key="3">
    <source>
        <dbReference type="Proteomes" id="UP001567538"/>
    </source>
</evidence>
<keyword evidence="3" id="KW-1185">Reference proteome</keyword>
<accession>A0ABD1FPC7</accession>
<reference evidence="2 3" key="1">
    <citation type="submission" date="2024-06" db="EMBL/GenBank/DDBJ databases">
        <title>A chromosome level genome sequence of Diviner's sage (Salvia divinorum).</title>
        <authorList>
            <person name="Ford S.A."/>
            <person name="Ro D.-K."/>
            <person name="Ness R.W."/>
            <person name="Phillips M.A."/>
        </authorList>
    </citation>
    <scope>NUCLEOTIDE SEQUENCE [LARGE SCALE GENOMIC DNA]</scope>
    <source>
        <strain evidence="2">SAF-2024a</strain>
        <tissue evidence="2">Leaf</tissue>
    </source>
</reference>
<dbReference type="AlphaFoldDB" id="A0ABD1FPC7"/>
<gene>
    <name evidence="2" type="ORF">AAHA92_33544</name>
</gene>
<evidence type="ECO:0000256" key="1">
    <source>
        <dbReference type="SAM" id="MobiDB-lite"/>
    </source>
</evidence>
<dbReference type="PANTHER" id="PTHR36323">
    <property type="entry name" value="MYOTUBULARIN-LIKE PROTEIN"/>
    <property type="match status" value="1"/>
</dbReference>
<comment type="caution">
    <text evidence="2">The sequence shown here is derived from an EMBL/GenBank/DDBJ whole genome shotgun (WGS) entry which is preliminary data.</text>
</comment>
<proteinExistence type="predicted"/>
<feature type="region of interest" description="Disordered" evidence="1">
    <location>
        <begin position="94"/>
        <end position="117"/>
    </location>
</feature>
<name>A0ABD1FPC7_SALDI</name>
<evidence type="ECO:0000313" key="2">
    <source>
        <dbReference type="EMBL" id="KAL1533692.1"/>
    </source>
</evidence>
<dbReference type="EMBL" id="JBEAFC010000014">
    <property type="protein sequence ID" value="KAL1533692.1"/>
    <property type="molecule type" value="Genomic_DNA"/>
</dbReference>
<dbReference type="Proteomes" id="UP001567538">
    <property type="component" value="Unassembled WGS sequence"/>
</dbReference>
<sequence length="196" mass="21783">MGIVNYNEETIFHDQKSLFLPMFCRLSIKDVKLNTVPVSSAADPTSPRVSCMGQVKRNSRVTGYPSSTTIISHRHKHPNKPRKSTHFSTKILLPNPAAASGSRKSVSKSCRRDSRRPLARASFDQELCSVKAATALDISKMDPPLPVVKRAAAAEVNLWNRRFDGVKSMRIEPIHLPVKEFQLPAAAADDGTRYMK</sequence>
<protein>
    <submittedName>
        <fullName evidence="2">Uncharacterized protein</fullName>
    </submittedName>
</protein>